<evidence type="ECO:0000256" key="11">
    <source>
        <dbReference type="ARBA" id="ARBA00022842"/>
    </source>
</evidence>
<dbReference type="PIRSF" id="PIRSF001558">
    <property type="entry name" value="GSHase"/>
    <property type="match status" value="1"/>
</dbReference>
<feature type="binding site" evidence="14">
    <location>
        <position position="462"/>
    </location>
    <ligand>
        <name>substrate</name>
    </ligand>
</feature>
<evidence type="ECO:0000256" key="3">
    <source>
        <dbReference type="ARBA" id="ARBA00011738"/>
    </source>
</evidence>
<dbReference type="UniPathway" id="UPA00142">
    <property type="reaction ID" value="UER00210"/>
</dbReference>
<dbReference type="InterPro" id="IPR016185">
    <property type="entry name" value="PreATP-grasp_dom_sf"/>
</dbReference>
<dbReference type="InterPro" id="IPR037013">
    <property type="entry name" value="GSH-S_sub-bd_sf"/>
</dbReference>
<dbReference type="Gene3D" id="3.30.1490.80">
    <property type="match status" value="1"/>
</dbReference>
<dbReference type="InterPro" id="IPR004887">
    <property type="entry name" value="GSH_synth_subst-bd"/>
</dbReference>
<dbReference type="FunFam" id="3.40.50.1760:FF:000001">
    <property type="entry name" value="Glutathione synthetase"/>
    <property type="match status" value="1"/>
</dbReference>
<feature type="binding site" evidence="15">
    <location>
        <position position="154"/>
    </location>
    <ligand>
        <name>Mg(2+)</name>
        <dbReference type="ChEBI" id="CHEBI:18420"/>
    </ligand>
</feature>
<name>A0A154P5J8_DUFNO</name>
<evidence type="ECO:0000256" key="9">
    <source>
        <dbReference type="ARBA" id="ARBA00022741"/>
    </source>
</evidence>
<dbReference type="Pfam" id="PF03199">
    <property type="entry name" value="GSH_synthase"/>
    <property type="match status" value="1"/>
</dbReference>
<feature type="binding site" evidence="15">
    <location>
        <position position="378"/>
    </location>
    <ligand>
        <name>Mg(2+)</name>
        <dbReference type="ChEBI" id="CHEBI:18420"/>
    </ligand>
</feature>
<dbReference type="InterPro" id="IPR014042">
    <property type="entry name" value="Glutathione_synthase_a-hlx"/>
</dbReference>
<accession>A0A154P5J8</accession>
<dbReference type="Gene3D" id="1.10.1080.10">
    <property type="entry name" value="Glutathione Synthetase, Chain A, domain 3"/>
    <property type="match status" value="1"/>
</dbReference>
<evidence type="ECO:0000313" key="17">
    <source>
        <dbReference type="EMBL" id="KZC07199.1"/>
    </source>
</evidence>
<dbReference type="GO" id="GO:0005524">
    <property type="term" value="F:ATP binding"/>
    <property type="evidence" value="ECO:0007669"/>
    <property type="project" value="UniProtKB-UniRule"/>
</dbReference>
<dbReference type="EC" id="6.3.2.3" evidence="4 13"/>
<gene>
    <name evidence="17" type="ORF">WN55_08581</name>
</gene>
<evidence type="ECO:0000256" key="8">
    <source>
        <dbReference type="ARBA" id="ARBA00022723"/>
    </source>
</evidence>
<feature type="binding site" evidence="14">
    <location>
        <position position="437"/>
    </location>
    <ligand>
        <name>ATP</name>
        <dbReference type="ChEBI" id="CHEBI:30616"/>
    </ligand>
</feature>
<protein>
    <recommendedName>
        <fullName evidence="5 13">Glutathione synthetase</fullName>
        <shortName evidence="13">GSH-S</shortName>
        <ecNumber evidence="4 13">6.3.2.3</ecNumber>
    </recommendedName>
</protein>
<comment type="catalytic activity">
    <reaction evidence="12">
        <text>gamma-L-glutamyl-L-cysteine + glycine + ATP = glutathione + ADP + phosphate + H(+)</text>
        <dbReference type="Rhea" id="RHEA:13557"/>
        <dbReference type="ChEBI" id="CHEBI:15378"/>
        <dbReference type="ChEBI" id="CHEBI:30616"/>
        <dbReference type="ChEBI" id="CHEBI:43474"/>
        <dbReference type="ChEBI" id="CHEBI:57305"/>
        <dbReference type="ChEBI" id="CHEBI:57925"/>
        <dbReference type="ChEBI" id="CHEBI:58173"/>
        <dbReference type="ChEBI" id="CHEBI:456216"/>
        <dbReference type="EC" id="6.3.2.3"/>
    </reaction>
    <physiologicalReaction direction="left-to-right" evidence="12">
        <dbReference type="Rhea" id="RHEA:13558"/>
    </physiologicalReaction>
</comment>
<evidence type="ECO:0000313" key="18">
    <source>
        <dbReference type="Proteomes" id="UP000076502"/>
    </source>
</evidence>
<evidence type="ECO:0000259" key="16">
    <source>
        <dbReference type="Pfam" id="PF03199"/>
    </source>
</evidence>
<dbReference type="OrthoDB" id="2020073at2759"/>
<comment type="cofactor">
    <cofactor evidence="13 15">
        <name>Mg(2+)</name>
        <dbReference type="ChEBI" id="CHEBI:18420"/>
    </cofactor>
    <text evidence="13 15">Binds 1 Mg(2+) ion per subunit.</text>
</comment>
<feature type="binding site" evidence="14">
    <location>
        <position position="385"/>
    </location>
    <ligand>
        <name>ATP</name>
        <dbReference type="ChEBI" id="CHEBI:30616"/>
    </ligand>
</feature>
<evidence type="ECO:0000256" key="2">
    <source>
        <dbReference type="ARBA" id="ARBA00010385"/>
    </source>
</evidence>
<dbReference type="Gene3D" id="3.30.470.20">
    <property type="entry name" value="ATP-grasp fold, B domain"/>
    <property type="match status" value="1"/>
</dbReference>
<dbReference type="SUPFAM" id="SSF56059">
    <property type="entry name" value="Glutathione synthetase ATP-binding domain-like"/>
    <property type="match status" value="1"/>
</dbReference>
<keyword evidence="6 13" id="KW-0436">Ligase</keyword>
<evidence type="ECO:0000256" key="12">
    <source>
        <dbReference type="ARBA" id="ARBA00048871"/>
    </source>
</evidence>
<keyword evidence="8 13" id="KW-0479">Metal-binding</keyword>
<keyword evidence="9 13" id="KW-0547">Nucleotide-binding</keyword>
<dbReference type="Proteomes" id="UP000076502">
    <property type="component" value="Unassembled WGS sequence"/>
</dbReference>
<dbReference type="PANTHER" id="PTHR11130:SF0">
    <property type="entry name" value="GLUTATHIONE SYNTHETASE"/>
    <property type="match status" value="1"/>
</dbReference>
<evidence type="ECO:0000256" key="1">
    <source>
        <dbReference type="ARBA" id="ARBA00004965"/>
    </source>
</evidence>
<dbReference type="GO" id="GO:0000287">
    <property type="term" value="F:magnesium ion binding"/>
    <property type="evidence" value="ECO:0007669"/>
    <property type="project" value="UniProtKB-UniRule"/>
</dbReference>
<keyword evidence="18" id="KW-1185">Reference proteome</keyword>
<feature type="binding site" evidence="14">
    <location>
        <position position="228"/>
    </location>
    <ligand>
        <name>substrate</name>
    </ligand>
</feature>
<keyword evidence="11 13" id="KW-0460">Magnesium</keyword>
<feature type="binding site" evidence="14">
    <location>
        <begin position="374"/>
        <end position="383"/>
    </location>
    <ligand>
        <name>ATP</name>
        <dbReference type="ChEBI" id="CHEBI:30616"/>
    </ligand>
</feature>
<sequence>MDSILYSPTSEKELEELIGKAKDWALMHGMCMRSKTNFNKNMLQFAPFILLPSPFPRREFENACQIQPVLNLLIHKVAQDYNFLKETLEETTKVDSFTRDLFEICTIINNEGGSAQKISLGILRSDLMLDTSCMKEDLNNTCIPYCCWKQVEINTIASGFGWLGPAATNLHKYVLRELGYYEKVKNLPANDALQIICSSMIEAWNVYGDNEAVILFVIEDVSYNICDQRFHEFEIRKQNPNVRVIRLNLTQLAATAKLGTNKELIVDNYVVAVVYYRCGYEPGQYHTRNEWEVRLLIERSLAIKCPTIQYHLAGTKKIQQALAKPGVISKFLKDQKICAEIKEIFTELYTLDFNEHGNAAIEMGIADPHRFVLKPQREGGSNNKYGLDIKYFLESVKHKQDRVAWILMDKIYPPIHNSYMVRPEDNMNIKPQELVSELGIFGIIIADENNVHVNKQGGHMLRTKLATANEGGVAAGLGACDSPFLVDWDIHT</sequence>
<feature type="binding site" evidence="15">
    <location>
        <position position="152"/>
    </location>
    <ligand>
        <name>Mg(2+)</name>
        <dbReference type="ChEBI" id="CHEBI:18420"/>
    </ligand>
</feature>
<feature type="binding site" evidence="14">
    <location>
        <position position="464"/>
    </location>
    <ligand>
        <name>ATP</name>
        <dbReference type="ChEBI" id="CHEBI:30616"/>
    </ligand>
</feature>
<evidence type="ECO:0000256" key="14">
    <source>
        <dbReference type="PIRSR" id="PIRSR001558-1"/>
    </source>
</evidence>
<dbReference type="InterPro" id="IPR014709">
    <property type="entry name" value="Glutathione_synthase_C_euk"/>
</dbReference>
<keyword evidence="10 13" id="KW-0067">ATP-binding</keyword>
<dbReference type="EMBL" id="KQ434822">
    <property type="protein sequence ID" value="KZC07199.1"/>
    <property type="molecule type" value="Genomic_DNA"/>
</dbReference>
<dbReference type="InterPro" id="IPR014049">
    <property type="entry name" value="Glutathione_synthase_N_euk"/>
</dbReference>
<dbReference type="FunFam" id="3.30.1490.50:FF:000002">
    <property type="entry name" value="Glutathione synthetase"/>
    <property type="match status" value="1"/>
</dbReference>
<dbReference type="Gene3D" id="3.30.1490.50">
    <property type="match status" value="1"/>
</dbReference>
<feature type="binding site" evidence="14">
    <location>
        <position position="470"/>
    </location>
    <ligand>
        <name>ATP</name>
        <dbReference type="ChEBI" id="CHEBI:30616"/>
    </ligand>
</feature>
<evidence type="ECO:0000256" key="6">
    <source>
        <dbReference type="ARBA" id="ARBA00022598"/>
    </source>
</evidence>
<evidence type="ECO:0000256" key="4">
    <source>
        <dbReference type="ARBA" id="ARBA00012214"/>
    </source>
</evidence>
<feature type="binding site" evidence="14">
    <location>
        <begin position="408"/>
        <end position="411"/>
    </location>
    <ligand>
        <name>ATP</name>
        <dbReference type="ChEBI" id="CHEBI:30616"/>
    </ligand>
</feature>
<feature type="binding site" evidence="14">
    <location>
        <position position="152"/>
    </location>
    <ligand>
        <name>ATP</name>
        <dbReference type="ChEBI" id="CHEBI:30616"/>
    </ligand>
</feature>
<reference evidence="17 18" key="1">
    <citation type="submission" date="2015-07" db="EMBL/GenBank/DDBJ databases">
        <title>The genome of Dufourea novaeangliae.</title>
        <authorList>
            <person name="Pan H."/>
            <person name="Kapheim K."/>
        </authorList>
    </citation>
    <scope>NUCLEOTIDE SEQUENCE [LARGE SCALE GENOMIC DNA]</scope>
    <source>
        <strain evidence="17">0120121106</strain>
        <tissue evidence="17">Whole body</tissue>
    </source>
</reference>
<evidence type="ECO:0000256" key="13">
    <source>
        <dbReference type="PIRNR" id="PIRNR001558"/>
    </source>
</evidence>
<dbReference type="GO" id="GO:0043295">
    <property type="term" value="F:glutathione binding"/>
    <property type="evidence" value="ECO:0007669"/>
    <property type="project" value="UniProtKB-UniRule"/>
</dbReference>
<keyword evidence="7 13" id="KW-0317">Glutathione biosynthesis</keyword>
<evidence type="ECO:0000256" key="15">
    <source>
        <dbReference type="PIRSR" id="PIRSR001558-2"/>
    </source>
</evidence>
<dbReference type="GO" id="GO:0004363">
    <property type="term" value="F:glutathione synthase activity"/>
    <property type="evidence" value="ECO:0007669"/>
    <property type="project" value="UniProtKB-UniRule"/>
</dbReference>
<evidence type="ECO:0000256" key="10">
    <source>
        <dbReference type="ARBA" id="ARBA00022840"/>
    </source>
</evidence>
<comment type="similarity">
    <text evidence="2 13">Belongs to the eukaryotic GSH synthase family.</text>
</comment>
<dbReference type="SUPFAM" id="SSF52440">
    <property type="entry name" value="PreATP-grasp domain"/>
    <property type="match status" value="1"/>
</dbReference>
<dbReference type="PANTHER" id="PTHR11130">
    <property type="entry name" value="GLUTATHIONE SYNTHETASE"/>
    <property type="match status" value="1"/>
</dbReference>
<organism evidence="17 18">
    <name type="scientific">Dufourea novaeangliae</name>
    <name type="common">Sweat bee</name>
    <dbReference type="NCBI Taxonomy" id="178035"/>
    <lineage>
        <taxon>Eukaryota</taxon>
        <taxon>Metazoa</taxon>
        <taxon>Ecdysozoa</taxon>
        <taxon>Arthropoda</taxon>
        <taxon>Hexapoda</taxon>
        <taxon>Insecta</taxon>
        <taxon>Pterygota</taxon>
        <taxon>Neoptera</taxon>
        <taxon>Endopterygota</taxon>
        <taxon>Hymenoptera</taxon>
        <taxon>Apocrita</taxon>
        <taxon>Aculeata</taxon>
        <taxon>Apoidea</taxon>
        <taxon>Anthophila</taxon>
        <taxon>Halictidae</taxon>
        <taxon>Rophitinae</taxon>
        <taxon>Dufourea</taxon>
    </lineage>
</organism>
<dbReference type="InterPro" id="IPR005615">
    <property type="entry name" value="Glutathione_synthase"/>
</dbReference>
<dbReference type="GO" id="GO:0005829">
    <property type="term" value="C:cytosol"/>
    <property type="evidence" value="ECO:0007669"/>
    <property type="project" value="TreeGrafter"/>
</dbReference>
<dbReference type="NCBIfam" id="TIGR01986">
    <property type="entry name" value="glut_syn_euk"/>
    <property type="match status" value="1"/>
</dbReference>
<dbReference type="AlphaFoldDB" id="A0A154P5J8"/>
<dbReference type="Pfam" id="PF03917">
    <property type="entry name" value="GSH_synth_ATP"/>
    <property type="match status" value="1"/>
</dbReference>
<dbReference type="Gene3D" id="3.40.50.1760">
    <property type="entry name" value="Glutathione synthase, substrate-binding domain superfamily, eukaryotic"/>
    <property type="match status" value="1"/>
</dbReference>
<comment type="pathway">
    <text evidence="1 13">Sulfur metabolism; glutathione biosynthesis; glutathione from L-cysteine and L-glutamate: step 2/2.</text>
</comment>
<feature type="domain" description="Glutathione synthase substrate-binding" evidence="16">
    <location>
        <begin position="212"/>
        <end position="313"/>
    </location>
</feature>
<evidence type="ECO:0000256" key="7">
    <source>
        <dbReference type="ARBA" id="ARBA00022684"/>
    </source>
</evidence>
<dbReference type="STRING" id="178035.A0A154P5J8"/>
<feature type="binding site" evidence="14">
    <location>
        <position position="124"/>
    </location>
    <ligand>
        <name>substrate</name>
    </ligand>
</feature>
<proteinExistence type="inferred from homology"/>
<comment type="subunit">
    <text evidence="3">Homodimer.</text>
</comment>
<evidence type="ECO:0000256" key="5">
    <source>
        <dbReference type="ARBA" id="ARBA00020821"/>
    </source>
</evidence>
<feature type="binding site" evidence="14">
    <location>
        <position position="316"/>
    </location>
    <ligand>
        <name>ATP</name>
        <dbReference type="ChEBI" id="CHEBI:30616"/>
    </ligand>
</feature>